<accession>A0AB39U636</accession>
<dbReference type="Pfam" id="PF06114">
    <property type="entry name" value="Peptidase_M78"/>
    <property type="match status" value="1"/>
</dbReference>
<sequence length="154" mass="17539">MDDNRRILPEFLHRTYTQIVNDTEHLGVSVVNTLLPGDLTGIYDEATKLILIDQRLISAQQRCTLAHELVHWEHADETCSGTLGSKIERHARVETALRLIRPREYAIAENEYDGDAYAIACELDVTVQVIEDFRNYIATIPAVADRRQQAFCQS</sequence>
<dbReference type="Gene3D" id="1.10.10.2910">
    <property type="match status" value="1"/>
</dbReference>
<organism evidence="2">
    <name type="scientific">Bifidobacterium aquikefiricola</name>
    <dbReference type="NCBI Taxonomy" id="3059038"/>
    <lineage>
        <taxon>Bacteria</taxon>
        <taxon>Bacillati</taxon>
        <taxon>Actinomycetota</taxon>
        <taxon>Actinomycetes</taxon>
        <taxon>Bifidobacteriales</taxon>
        <taxon>Bifidobacteriaceae</taxon>
        <taxon>Bifidobacterium</taxon>
    </lineage>
</organism>
<dbReference type="InterPro" id="IPR010359">
    <property type="entry name" value="IrrE_HExxH"/>
</dbReference>
<dbReference type="EMBL" id="CP129674">
    <property type="protein sequence ID" value="XDS44417.1"/>
    <property type="molecule type" value="Genomic_DNA"/>
</dbReference>
<dbReference type="RefSeq" id="WP_369344006.1">
    <property type="nucleotide sequence ID" value="NZ_CP129674.1"/>
</dbReference>
<name>A0AB39U636_9BIFI</name>
<evidence type="ECO:0000259" key="1">
    <source>
        <dbReference type="Pfam" id="PF06114"/>
    </source>
</evidence>
<feature type="domain" description="IrrE N-terminal-like" evidence="1">
    <location>
        <begin position="24"/>
        <end position="130"/>
    </location>
</feature>
<dbReference type="KEGG" id="baqk:QN215_09195"/>
<reference evidence="2" key="1">
    <citation type="submission" date="2023-07" db="EMBL/GenBank/DDBJ databases">
        <title>Bifidobacterium aquikefiriaerophilum sp. nov. and Bifidobacterium eccum sp. nov., isolated from water kefir.</title>
        <authorList>
            <person name="Breselge S."/>
            <person name="Bellassi P."/>
            <person name="Barcenilla C."/>
            <person name="Alvarez-Ordonez A."/>
            <person name="Morelli L."/>
            <person name="Cotter P.D."/>
        </authorList>
    </citation>
    <scope>NUCLEOTIDE SEQUENCE</scope>
    <source>
        <strain evidence="2">WK041_4_12</strain>
    </source>
</reference>
<gene>
    <name evidence="2" type="ORF">QN215_09195</name>
</gene>
<protein>
    <submittedName>
        <fullName evidence="2">ImmA/IrrE family metallo-endopeptidase</fullName>
    </submittedName>
</protein>
<evidence type="ECO:0000313" key="2">
    <source>
        <dbReference type="EMBL" id="XDS44417.1"/>
    </source>
</evidence>
<dbReference type="AlphaFoldDB" id="A0AB39U636"/>
<proteinExistence type="predicted"/>